<protein>
    <submittedName>
        <fullName evidence="2">Uncharacterized protein</fullName>
    </submittedName>
</protein>
<dbReference type="AlphaFoldDB" id="F0XX40"/>
<dbReference type="GeneID" id="20223007"/>
<evidence type="ECO:0000313" key="3">
    <source>
        <dbReference type="Proteomes" id="UP000002729"/>
    </source>
</evidence>
<dbReference type="RefSeq" id="XP_009032181.1">
    <property type="nucleotide sequence ID" value="XM_009033933.1"/>
</dbReference>
<organism evidence="3">
    <name type="scientific">Aureococcus anophagefferens</name>
    <name type="common">Harmful bloom alga</name>
    <dbReference type="NCBI Taxonomy" id="44056"/>
    <lineage>
        <taxon>Eukaryota</taxon>
        <taxon>Sar</taxon>
        <taxon>Stramenopiles</taxon>
        <taxon>Ochrophyta</taxon>
        <taxon>Pelagophyceae</taxon>
        <taxon>Pelagomonadales</taxon>
        <taxon>Pelagomonadaceae</taxon>
        <taxon>Aureococcus</taxon>
    </lineage>
</organism>
<dbReference type="Gene3D" id="3.40.50.11350">
    <property type="match status" value="1"/>
</dbReference>
<dbReference type="OrthoDB" id="10538377at2759"/>
<evidence type="ECO:0000313" key="2">
    <source>
        <dbReference type="EMBL" id="EGB12506.1"/>
    </source>
</evidence>
<proteinExistence type="predicted"/>
<evidence type="ECO:0000256" key="1">
    <source>
        <dbReference type="SAM" id="MobiDB-lite"/>
    </source>
</evidence>
<name>F0XX40_AURAN</name>
<reference evidence="2 3" key="1">
    <citation type="journal article" date="2011" name="Proc. Natl. Acad. Sci. U.S.A.">
        <title>Niche of harmful alga Aureococcus anophagefferens revealed through ecogenomics.</title>
        <authorList>
            <person name="Gobler C.J."/>
            <person name="Berry D.L."/>
            <person name="Dyhrman S.T."/>
            <person name="Wilhelm S.W."/>
            <person name="Salamov A."/>
            <person name="Lobanov A.V."/>
            <person name="Zhang Y."/>
            <person name="Collier J.L."/>
            <person name="Wurch L.L."/>
            <person name="Kustka A.B."/>
            <person name="Dill B.D."/>
            <person name="Shah M."/>
            <person name="VerBerkmoes N.C."/>
            <person name="Kuo A."/>
            <person name="Terry A."/>
            <person name="Pangilinan J."/>
            <person name="Lindquist E.A."/>
            <person name="Lucas S."/>
            <person name="Paulsen I.T."/>
            <person name="Hattenrath-Lehmann T.K."/>
            <person name="Talmage S.C."/>
            <person name="Walker E.A."/>
            <person name="Koch F."/>
            <person name="Burson A.M."/>
            <person name="Marcoval M.A."/>
            <person name="Tang Y.Z."/>
            <person name="Lecleir G.R."/>
            <person name="Coyne K.J."/>
            <person name="Berg G.M."/>
            <person name="Bertrand E.M."/>
            <person name="Saito M.A."/>
            <person name="Gladyshev V.N."/>
            <person name="Grigoriev I.V."/>
        </authorList>
    </citation>
    <scope>NUCLEOTIDE SEQUENCE [LARGE SCALE GENOMIC DNA]</scope>
    <source>
        <strain evidence="3">CCMP 1984</strain>
    </source>
</reference>
<sequence>MRLPVAAALLVAASRAGDDVATLVVHPMHGLSNRVLGIVSTMQLGALLDAKVLVDWRMDDSKFIGASMRELFNMSELPAFAGPFRRQRLNRPRSDWDGACAGYYRQRRSGWHTAGGGGGFAGPDPAAAFLDYMATRAPPCNDTALAEAGRAGKRRRAPVVARDGCGAHFDAEAAVGTCARAGATDRILGLSLWSSVVPLNGSCAYAFLPATRETLGLVRWLPPSTLGVHVRRGNLDAAWARATDAEWFDAVDAALAKRGLEHVFLASDDGRLHETFAARYGDTLLPRFEDLPSSKRVAVAGARGVPRGDDGHRRGHLWSRDGNVVSLAEQLSLGSADAVLGTWGSTFSSVAAAWFDRPVDYVPAPRDAACVASEAEAAACPWRGKAHYPTAESSWRFGAKCPELNAAVERRRRGEPARLDVAAARRRAGLPAGAGADAPRRRPRRKRRPWLG</sequence>
<dbReference type="InParanoid" id="F0XX40"/>
<gene>
    <name evidence="2" type="ORF">AURANDRAFT_60428</name>
</gene>
<feature type="region of interest" description="Disordered" evidence="1">
    <location>
        <begin position="411"/>
        <end position="452"/>
    </location>
</feature>
<dbReference type="KEGG" id="aaf:AURANDRAFT_60428"/>
<dbReference type="EMBL" id="GL833120">
    <property type="protein sequence ID" value="EGB12506.1"/>
    <property type="molecule type" value="Genomic_DNA"/>
</dbReference>
<feature type="compositionally biased region" description="Basic residues" evidence="1">
    <location>
        <begin position="441"/>
        <end position="452"/>
    </location>
</feature>
<dbReference type="Proteomes" id="UP000002729">
    <property type="component" value="Unassembled WGS sequence"/>
</dbReference>
<accession>F0XX40</accession>
<keyword evidence="3" id="KW-1185">Reference proteome</keyword>